<gene>
    <name evidence="5" type="primary">LOC114857170</name>
</gene>
<dbReference type="PROSITE" id="PS00028">
    <property type="entry name" value="ZINC_FINGER_C2H2_1"/>
    <property type="match status" value="1"/>
</dbReference>
<reference evidence="5" key="1">
    <citation type="submission" date="2025-08" db="UniProtKB">
        <authorList>
            <consortium name="RefSeq"/>
        </authorList>
    </citation>
    <scope>IDENTIFICATION</scope>
</reference>
<evidence type="ECO:0000256" key="2">
    <source>
        <dbReference type="SAM" id="MobiDB-lite"/>
    </source>
</evidence>
<feature type="domain" description="C2H2-type" evidence="3">
    <location>
        <begin position="327"/>
        <end position="354"/>
    </location>
</feature>
<dbReference type="Proteomes" id="UP000515150">
    <property type="component" value="Chromosome 6"/>
</dbReference>
<evidence type="ECO:0000256" key="1">
    <source>
        <dbReference type="PROSITE-ProRule" id="PRU00042"/>
    </source>
</evidence>
<evidence type="ECO:0000313" key="5">
    <source>
        <dbReference type="RefSeq" id="XP_055365382.1"/>
    </source>
</evidence>
<feature type="compositionally biased region" description="Acidic residues" evidence="2">
    <location>
        <begin position="205"/>
        <end position="219"/>
    </location>
</feature>
<dbReference type="AlphaFoldDB" id="A0A9W2XUP0"/>
<feature type="compositionally biased region" description="Polar residues" evidence="2">
    <location>
        <begin position="291"/>
        <end position="312"/>
    </location>
</feature>
<name>A0A9W2XUP0_BETSP</name>
<evidence type="ECO:0000313" key="4">
    <source>
        <dbReference type="Proteomes" id="UP000515150"/>
    </source>
</evidence>
<feature type="compositionally biased region" description="Basic and acidic residues" evidence="2">
    <location>
        <begin position="89"/>
        <end position="111"/>
    </location>
</feature>
<dbReference type="Gene3D" id="3.30.160.60">
    <property type="entry name" value="Classic Zinc Finger"/>
    <property type="match status" value="1"/>
</dbReference>
<dbReference type="InterPro" id="IPR013087">
    <property type="entry name" value="Znf_C2H2_type"/>
</dbReference>
<feature type="region of interest" description="Disordered" evidence="2">
    <location>
        <begin position="46"/>
        <end position="113"/>
    </location>
</feature>
<proteinExistence type="predicted"/>
<dbReference type="GO" id="GO:0008270">
    <property type="term" value="F:zinc ion binding"/>
    <property type="evidence" value="ECO:0007669"/>
    <property type="project" value="UniProtKB-KW"/>
</dbReference>
<organism evidence="4 5">
    <name type="scientific">Betta splendens</name>
    <name type="common">Siamese fighting fish</name>
    <dbReference type="NCBI Taxonomy" id="158456"/>
    <lineage>
        <taxon>Eukaryota</taxon>
        <taxon>Metazoa</taxon>
        <taxon>Chordata</taxon>
        <taxon>Craniata</taxon>
        <taxon>Vertebrata</taxon>
        <taxon>Euteleostomi</taxon>
        <taxon>Actinopterygii</taxon>
        <taxon>Neopterygii</taxon>
        <taxon>Teleostei</taxon>
        <taxon>Neoteleostei</taxon>
        <taxon>Acanthomorphata</taxon>
        <taxon>Anabantaria</taxon>
        <taxon>Anabantiformes</taxon>
        <taxon>Anabantoidei</taxon>
        <taxon>Osphronemidae</taxon>
        <taxon>Betta</taxon>
    </lineage>
</organism>
<dbReference type="SMART" id="SM00355">
    <property type="entry name" value="ZnF_C2H2"/>
    <property type="match status" value="1"/>
</dbReference>
<accession>A0A9W2XUP0</accession>
<protein>
    <submittedName>
        <fullName evidence="5">Uncharacterized protein LOC114857170 isoform X2</fullName>
    </submittedName>
</protein>
<keyword evidence="1" id="KW-0863">Zinc-finger</keyword>
<dbReference type="RefSeq" id="XP_055365382.1">
    <property type="nucleotide sequence ID" value="XM_055509407.1"/>
</dbReference>
<dbReference type="PROSITE" id="PS50157">
    <property type="entry name" value="ZINC_FINGER_C2H2_2"/>
    <property type="match status" value="1"/>
</dbReference>
<keyword evidence="1" id="KW-0862">Zinc</keyword>
<keyword evidence="1" id="KW-0479">Metal-binding</keyword>
<feature type="compositionally biased region" description="Low complexity" evidence="2">
    <location>
        <begin position="243"/>
        <end position="258"/>
    </location>
</feature>
<dbReference type="GeneID" id="114857170"/>
<dbReference type="InterPro" id="IPR036236">
    <property type="entry name" value="Znf_C2H2_sf"/>
</dbReference>
<feature type="compositionally biased region" description="Polar residues" evidence="2">
    <location>
        <begin position="264"/>
        <end position="283"/>
    </location>
</feature>
<evidence type="ECO:0000259" key="3">
    <source>
        <dbReference type="PROSITE" id="PS50157"/>
    </source>
</evidence>
<feature type="region of interest" description="Disordered" evidence="2">
    <location>
        <begin position="125"/>
        <end position="319"/>
    </location>
</feature>
<dbReference type="SUPFAM" id="SSF57667">
    <property type="entry name" value="beta-beta-alpha zinc fingers"/>
    <property type="match status" value="1"/>
</dbReference>
<feature type="compositionally biased region" description="Polar residues" evidence="2">
    <location>
        <begin position="76"/>
        <end position="88"/>
    </location>
</feature>
<keyword evidence="4" id="KW-1185">Reference proteome</keyword>
<sequence>MEHSACLKMKVETLRGLLNDRLTAVVEEICGLFLITIAELEETRPRSNVAWPQQERPQVPSPALSDGGRLRHGDIQQATTTNQSFSKQQEQRSIRKDKTPRPPHCNEDQETRGTLSGYVKGAEENINSECPSSSSSSAQQMEVDGENCDTAALGSGSGKTSNSSEYDTEDSDDDIWNRTPAYQSSLKNDLGSEPNKLDLKAVTDLEPDSSEPETEDSDDEDRHCSGKRPSGLTTVEPAEVPESPSKSSCQTSLSLSIHSESDQLKQQVGNKTRSQKAPLTQSKLCLAANLSEPSSAQTKLNSPASRKSNRSTSLKKDRTKKLEEKLFRCSVCGQTFEKNAYFLLHMKAHKAERRRKTAHSGGSS</sequence>